<dbReference type="AlphaFoldDB" id="A0A9P0HMC2"/>
<proteinExistence type="predicted"/>
<feature type="signal peptide" evidence="1">
    <location>
        <begin position="1"/>
        <end position="21"/>
    </location>
</feature>
<protein>
    <recommendedName>
        <fullName evidence="4">Neuropeptide</fullName>
    </recommendedName>
</protein>
<dbReference type="EMBL" id="OV725082">
    <property type="protein sequence ID" value="CAH1405388.1"/>
    <property type="molecule type" value="Genomic_DNA"/>
</dbReference>
<keyword evidence="1" id="KW-0732">Signal</keyword>
<evidence type="ECO:0000256" key="1">
    <source>
        <dbReference type="SAM" id="SignalP"/>
    </source>
</evidence>
<keyword evidence="3" id="KW-1185">Reference proteome</keyword>
<name>A0A9P0HMC2_NEZVI</name>
<reference evidence="2" key="1">
    <citation type="submission" date="2022-01" db="EMBL/GenBank/DDBJ databases">
        <authorList>
            <person name="King R."/>
        </authorList>
    </citation>
    <scope>NUCLEOTIDE SEQUENCE</scope>
</reference>
<dbReference type="Proteomes" id="UP001152798">
    <property type="component" value="Chromosome 6"/>
</dbReference>
<organism evidence="2 3">
    <name type="scientific">Nezara viridula</name>
    <name type="common">Southern green stink bug</name>
    <name type="synonym">Cimex viridulus</name>
    <dbReference type="NCBI Taxonomy" id="85310"/>
    <lineage>
        <taxon>Eukaryota</taxon>
        <taxon>Metazoa</taxon>
        <taxon>Ecdysozoa</taxon>
        <taxon>Arthropoda</taxon>
        <taxon>Hexapoda</taxon>
        <taxon>Insecta</taxon>
        <taxon>Pterygota</taxon>
        <taxon>Neoptera</taxon>
        <taxon>Paraneoptera</taxon>
        <taxon>Hemiptera</taxon>
        <taxon>Heteroptera</taxon>
        <taxon>Panheteroptera</taxon>
        <taxon>Pentatomomorpha</taxon>
        <taxon>Pentatomoidea</taxon>
        <taxon>Pentatomidae</taxon>
        <taxon>Pentatominae</taxon>
        <taxon>Nezara</taxon>
    </lineage>
</organism>
<evidence type="ECO:0000313" key="3">
    <source>
        <dbReference type="Proteomes" id="UP001152798"/>
    </source>
</evidence>
<evidence type="ECO:0000313" key="2">
    <source>
        <dbReference type="EMBL" id="CAH1405388.1"/>
    </source>
</evidence>
<gene>
    <name evidence="2" type="ORF">NEZAVI_LOCUS13614</name>
</gene>
<feature type="chain" id="PRO_5040327220" description="Neuropeptide" evidence="1">
    <location>
        <begin position="22"/>
        <end position="74"/>
    </location>
</feature>
<accession>A0A9P0HMC2</accession>
<sequence length="74" mass="8140">MLPSTLAVFWAIVFIAVSVNAKVMRIEDVHKNQPGMDPEPSMIQVPKVVKPVVCPKGYRKVTIAGRSTCKAVFN</sequence>
<evidence type="ECO:0008006" key="4">
    <source>
        <dbReference type="Google" id="ProtNLM"/>
    </source>
</evidence>